<dbReference type="SUPFAM" id="SSF52799">
    <property type="entry name" value="(Phosphotyrosine protein) phosphatases II"/>
    <property type="match status" value="1"/>
</dbReference>
<dbReference type="Gene3D" id="3.90.190.10">
    <property type="entry name" value="Protein tyrosine phosphatase superfamily"/>
    <property type="match status" value="1"/>
</dbReference>
<dbReference type="PROSITE" id="PS00383">
    <property type="entry name" value="TYR_PHOSPHATASE_1"/>
    <property type="match status" value="1"/>
</dbReference>
<dbReference type="AlphaFoldDB" id="A0A915PKE6"/>
<evidence type="ECO:0000313" key="8">
    <source>
        <dbReference type="WBParaSite" id="sdigi.contig21.g1813.t1"/>
    </source>
</evidence>
<accession>A0A915PKE6</accession>
<proteinExistence type="predicted"/>
<dbReference type="PROSITE" id="PS50056">
    <property type="entry name" value="TYR_PHOSPHATASE_2"/>
    <property type="match status" value="1"/>
</dbReference>
<sequence>MEDGTVTKEKRSGEGEFMRIDGDDERTDGIDDGKEVQEFEITFNKETDLNGSQKPCSEATGPVPLSNQQLKKRLRRQNLGYVLDLKPDLQMANVAKGVYLGSQDVAHDYDILKAHNITHVINCATGVKNIFLGAIKYLTFDVLDLPWTNLEQHFDKCHEFMWDAVESGGNVLVHCNAGVSRSATIVLSYIMRYNKMTLREALEHVNAIRKVSPNPGFVQQLLRYEMKLQCENDDDKRREEKVEFRKTCWKVRIVVCENSVGAEWCLCLPRLPVDVVILFTGLILLSVSLLALLYETNCAAAVMLVKLGETVAIEFGPTVEEVKSLQMLVKNSKLTAFARKEFGDGIEWDNGTLTIRNVTSSHLTTFLYHLHGHPMAISLMKER</sequence>
<dbReference type="GO" id="GO:0005737">
    <property type="term" value="C:cytoplasm"/>
    <property type="evidence" value="ECO:0007669"/>
    <property type="project" value="TreeGrafter"/>
</dbReference>
<protein>
    <submittedName>
        <fullName evidence="8">Uncharacterized protein</fullName>
    </submittedName>
</protein>
<dbReference type="GO" id="GO:0008579">
    <property type="term" value="F:JUN kinase phosphatase activity"/>
    <property type="evidence" value="ECO:0007669"/>
    <property type="project" value="TreeGrafter"/>
</dbReference>
<dbReference type="CDD" id="cd14498">
    <property type="entry name" value="DSP"/>
    <property type="match status" value="1"/>
</dbReference>
<name>A0A915PKE6_9BILA</name>
<dbReference type="SMART" id="SM00195">
    <property type="entry name" value="DSPc"/>
    <property type="match status" value="1"/>
</dbReference>
<evidence type="ECO:0000256" key="1">
    <source>
        <dbReference type="ARBA" id="ARBA00022801"/>
    </source>
</evidence>
<keyword evidence="4" id="KW-1133">Transmembrane helix</keyword>
<feature type="region of interest" description="Disordered" evidence="3">
    <location>
        <begin position="1"/>
        <end position="31"/>
    </location>
</feature>
<feature type="domain" description="Tyrosine specific protein phosphatases" evidence="6">
    <location>
        <begin position="152"/>
        <end position="209"/>
    </location>
</feature>
<evidence type="ECO:0000313" key="7">
    <source>
        <dbReference type="Proteomes" id="UP000887581"/>
    </source>
</evidence>
<dbReference type="WBParaSite" id="sdigi.contig21.g1813.t1">
    <property type="protein sequence ID" value="sdigi.contig21.g1813.t1"/>
    <property type="gene ID" value="sdigi.contig21.g1813"/>
</dbReference>
<keyword evidence="4" id="KW-0472">Membrane</keyword>
<feature type="domain" description="Tyrosine-protein phosphatase" evidence="5">
    <location>
        <begin position="90"/>
        <end position="230"/>
    </location>
</feature>
<dbReference type="InterPro" id="IPR029021">
    <property type="entry name" value="Prot-tyrosine_phosphatase-like"/>
</dbReference>
<evidence type="ECO:0000256" key="4">
    <source>
        <dbReference type="SAM" id="Phobius"/>
    </source>
</evidence>
<dbReference type="InterPro" id="IPR016130">
    <property type="entry name" value="Tyr_Pase_AS"/>
</dbReference>
<dbReference type="InterPro" id="IPR000340">
    <property type="entry name" value="Dual-sp_phosphatase_cat-dom"/>
</dbReference>
<dbReference type="PROSITE" id="PS50054">
    <property type="entry name" value="TYR_PHOSPHATASE_DUAL"/>
    <property type="match status" value="1"/>
</dbReference>
<feature type="transmembrane region" description="Helical" evidence="4">
    <location>
        <begin position="275"/>
        <end position="294"/>
    </location>
</feature>
<keyword evidence="2" id="KW-0904">Protein phosphatase</keyword>
<dbReference type="InterPro" id="IPR020422">
    <property type="entry name" value="TYR_PHOSPHATASE_DUAL_dom"/>
</dbReference>
<evidence type="ECO:0000259" key="5">
    <source>
        <dbReference type="PROSITE" id="PS50054"/>
    </source>
</evidence>
<organism evidence="7 8">
    <name type="scientific">Setaria digitata</name>
    <dbReference type="NCBI Taxonomy" id="48799"/>
    <lineage>
        <taxon>Eukaryota</taxon>
        <taxon>Metazoa</taxon>
        <taxon>Ecdysozoa</taxon>
        <taxon>Nematoda</taxon>
        <taxon>Chromadorea</taxon>
        <taxon>Rhabditida</taxon>
        <taxon>Spirurina</taxon>
        <taxon>Spiruromorpha</taxon>
        <taxon>Filarioidea</taxon>
        <taxon>Setariidae</taxon>
        <taxon>Setaria</taxon>
    </lineage>
</organism>
<evidence type="ECO:0000256" key="2">
    <source>
        <dbReference type="ARBA" id="ARBA00022912"/>
    </source>
</evidence>
<dbReference type="InterPro" id="IPR000387">
    <property type="entry name" value="Tyr_Pase_dom"/>
</dbReference>
<dbReference type="PANTHER" id="PTHR46377">
    <property type="entry name" value="DUAL SPECIFICITY PROTEIN PHOSPHATASE 19"/>
    <property type="match status" value="1"/>
</dbReference>
<reference evidence="8" key="1">
    <citation type="submission" date="2022-11" db="UniProtKB">
        <authorList>
            <consortium name="WormBaseParasite"/>
        </authorList>
    </citation>
    <scope>IDENTIFICATION</scope>
</reference>
<keyword evidence="7" id="KW-1185">Reference proteome</keyword>
<dbReference type="PANTHER" id="PTHR46377:SF1">
    <property type="entry name" value="DUAL SPECIFICITY PROTEIN PHOSPHATASE 19"/>
    <property type="match status" value="1"/>
</dbReference>
<dbReference type="Pfam" id="PF00782">
    <property type="entry name" value="DSPc"/>
    <property type="match status" value="1"/>
</dbReference>
<keyword evidence="4" id="KW-0812">Transmembrane</keyword>
<dbReference type="Proteomes" id="UP000887581">
    <property type="component" value="Unplaced"/>
</dbReference>
<evidence type="ECO:0000259" key="6">
    <source>
        <dbReference type="PROSITE" id="PS50056"/>
    </source>
</evidence>
<keyword evidence="1" id="KW-0378">Hydrolase</keyword>
<evidence type="ECO:0000256" key="3">
    <source>
        <dbReference type="SAM" id="MobiDB-lite"/>
    </source>
</evidence>